<dbReference type="GO" id="GO:0003677">
    <property type="term" value="F:DNA binding"/>
    <property type="evidence" value="ECO:0007669"/>
    <property type="project" value="InterPro"/>
</dbReference>
<evidence type="ECO:0000313" key="3">
    <source>
        <dbReference type="EMBL" id="WPU65179.1"/>
    </source>
</evidence>
<dbReference type="Gene3D" id="1.10.260.40">
    <property type="entry name" value="lambda repressor-like DNA-binding domains"/>
    <property type="match status" value="1"/>
</dbReference>
<dbReference type="SUPFAM" id="SSF47413">
    <property type="entry name" value="lambda repressor-like DNA-binding domains"/>
    <property type="match status" value="1"/>
</dbReference>
<dbReference type="InterPro" id="IPR010982">
    <property type="entry name" value="Lambda_DNA-bd_dom_sf"/>
</dbReference>
<accession>A0AAX4HPJ7</accession>
<dbReference type="PROSITE" id="PS50943">
    <property type="entry name" value="HTH_CROC1"/>
    <property type="match status" value="1"/>
</dbReference>
<dbReference type="Proteomes" id="UP001324634">
    <property type="component" value="Chromosome"/>
</dbReference>
<keyword evidence="4" id="KW-1185">Reference proteome</keyword>
<name>A0AAX4HPJ7_9BACT</name>
<evidence type="ECO:0000259" key="2">
    <source>
        <dbReference type="PROSITE" id="PS50943"/>
    </source>
</evidence>
<sequence length="191" mass="21748">MIRFTPEFLENFLAVVRKYMQLRGGLTQKDLSEMMNVGISTMSRFLNLKTSSVDEQLVANIIATLGIPLHEIIDGVEEESTETFKRLVQFYKDQKTSDQNAGEEAPKAHETRKTSATINVGGKKQQMPFGEGSSVSNTRTDLTMKEKLETLSPRQKGYLNDFLNLDANDRDLIVDLGDAIFRYIRQRNMEF</sequence>
<dbReference type="InterPro" id="IPR001387">
    <property type="entry name" value="Cro/C1-type_HTH"/>
</dbReference>
<dbReference type="EMBL" id="CP139487">
    <property type="protein sequence ID" value="WPU65179.1"/>
    <property type="molecule type" value="Genomic_DNA"/>
</dbReference>
<feature type="compositionally biased region" description="Basic and acidic residues" evidence="1">
    <location>
        <begin position="104"/>
        <end position="113"/>
    </location>
</feature>
<evidence type="ECO:0000256" key="1">
    <source>
        <dbReference type="SAM" id="MobiDB-lite"/>
    </source>
</evidence>
<reference evidence="3 4" key="1">
    <citation type="submission" date="2023-11" db="EMBL/GenBank/DDBJ databases">
        <title>Peredibacter starrii A3.12.</title>
        <authorList>
            <person name="Mitchell R.J."/>
        </authorList>
    </citation>
    <scope>NUCLEOTIDE SEQUENCE [LARGE SCALE GENOMIC DNA]</scope>
    <source>
        <strain evidence="3 4">A3.12</strain>
    </source>
</reference>
<dbReference type="CDD" id="cd00093">
    <property type="entry name" value="HTH_XRE"/>
    <property type="match status" value="1"/>
</dbReference>
<gene>
    <name evidence="3" type="ORF">SOO65_00255</name>
</gene>
<feature type="domain" description="HTH cro/C1-type" evidence="2">
    <location>
        <begin position="16"/>
        <end position="72"/>
    </location>
</feature>
<dbReference type="SMART" id="SM00530">
    <property type="entry name" value="HTH_XRE"/>
    <property type="match status" value="1"/>
</dbReference>
<organism evidence="3 4">
    <name type="scientific">Peredibacter starrii</name>
    <dbReference type="NCBI Taxonomy" id="28202"/>
    <lineage>
        <taxon>Bacteria</taxon>
        <taxon>Pseudomonadati</taxon>
        <taxon>Bdellovibrionota</taxon>
        <taxon>Bacteriovoracia</taxon>
        <taxon>Bacteriovoracales</taxon>
        <taxon>Bacteriovoracaceae</taxon>
        <taxon>Peredibacter</taxon>
    </lineage>
</organism>
<dbReference type="KEGG" id="psti:SOO65_00255"/>
<evidence type="ECO:0000313" key="4">
    <source>
        <dbReference type="Proteomes" id="UP001324634"/>
    </source>
</evidence>
<feature type="region of interest" description="Disordered" evidence="1">
    <location>
        <begin position="95"/>
        <end position="141"/>
    </location>
</feature>
<dbReference type="AlphaFoldDB" id="A0AAX4HPJ7"/>
<proteinExistence type="predicted"/>
<dbReference type="RefSeq" id="WP_321395286.1">
    <property type="nucleotide sequence ID" value="NZ_CP139487.1"/>
</dbReference>
<protein>
    <submittedName>
        <fullName evidence="3">Helix-turn-helix domain-containing protein</fullName>
    </submittedName>
</protein>